<dbReference type="InterPro" id="IPR008700">
    <property type="entry name" value="TypeIII_avirulence_cleave"/>
</dbReference>
<reference evidence="3" key="2">
    <citation type="journal article" date="2024" name="Plant">
        <title>Genomic evolution and insights into agronomic trait innovations of Sesamum species.</title>
        <authorList>
            <person name="Miao H."/>
            <person name="Wang L."/>
            <person name="Qu L."/>
            <person name="Liu H."/>
            <person name="Sun Y."/>
            <person name="Le M."/>
            <person name="Wang Q."/>
            <person name="Wei S."/>
            <person name="Zheng Y."/>
            <person name="Lin W."/>
            <person name="Duan Y."/>
            <person name="Cao H."/>
            <person name="Xiong S."/>
            <person name="Wang X."/>
            <person name="Wei L."/>
            <person name="Li C."/>
            <person name="Ma Q."/>
            <person name="Ju M."/>
            <person name="Zhao R."/>
            <person name="Li G."/>
            <person name="Mu C."/>
            <person name="Tian Q."/>
            <person name="Mei H."/>
            <person name="Zhang T."/>
            <person name="Gao T."/>
            <person name="Zhang H."/>
        </authorList>
    </citation>
    <scope>NUCLEOTIDE SEQUENCE</scope>
    <source>
        <strain evidence="3">K16</strain>
    </source>
</reference>
<dbReference type="AlphaFoldDB" id="A0AAE1WSQ3"/>
<feature type="domain" description="RIN4 pathogenic type III effector avirulence factor Avr cleavage site" evidence="2">
    <location>
        <begin position="222"/>
        <end position="255"/>
    </location>
</feature>
<dbReference type="PANTHER" id="PTHR33159">
    <property type="entry name" value="RPM1-INTERACTING PROTEIN 4 (RIN4) FAMILY PROTEIN"/>
    <property type="match status" value="1"/>
</dbReference>
<feature type="domain" description="RIN4 pathogenic type III effector avirulence factor Avr cleavage site" evidence="2">
    <location>
        <begin position="71"/>
        <end position="99"/>
    </location>
</feature>
<dbReference type="EMBL" id="JACGWL010000007">
    <property type="protein sequence ID" value="KAK4398919.1"/>
    <property type="molecule type" value="Genomic_DNA"/>
</dbReference>
<evidence type="ECO:0000313" key="4">
    <source>
        <dbReference type="Proteomes" id="UP001289374"/>
    </source>
</evidence>
<reference evidence="3" key="1">
    <citation type="submission" date="2020-06" db="EMBL/GenBank/DDBJ databases">
        <authorList>
            <person name="Li T."/>
            <person name="Hu X."/>
            <person name="Zhang T."/>
            <person name="Song X."/>
            <person name="Zhang H."/>
            <person name="Dai N."/>
            <person name="Sheng W."/>
            <person name="Hou X."/>
            <person name="Wei L."/>
        </authorList>
    </citation>
    <scope>NUCLEOTIDE SEQUENCE</scope>
    <source>
        <strain evidence="3">K16</strain>
        <tissue evidence="3">Leaf</tissue>
    </source>
</reference>
<dbReference type="GO" id="GO:0005886">
    <property type="term" value="C:plasma membrane"/>
    <property type="evidence" value="ECO:0007669"/>
    <property type="project" value="TreeGrafter"/>
</dbReference>
<evidence type="ECO:0000313" key="3">
    <source>
        <dbReference type="EMBL" id="KAK4398919.1"/>
    </source>
</evidence>
<feature type="region of interest" description="Disordered" evidence="1">
    <location>
        <begin position="102"/>
        <end position="221"/>
    </location>
</feature>
<keyword evidence="4" id="KW-1185">Reference proteome</keyword>
<sequence>MSKDKESTTTSFLLALRKQSDARRNLLFSIRPACGQHLEAIEPLSASPSSLESPIESNVTRCFSLNFLMAQRSHVPKFGNWDSDNVPYTAYFENARKDKAGGTMINPNDPEQNPDAFNIGGARGGSSNFTHAVPASARINPDKQMAREKYGHQRHIYDQHKSTSSKTVASESSSDKSPSDSSVTPVLRPSHRRKKSDRSKYASYSHVPPSPGLNQSDDFSPRAVSVPRFGQWDENDPRSAEGFTVIFNRVKEEKQIAAAKFPPVPLQNFNNHRLARKRRPNQRNVAASFEEQTEFVYLSIFVFFP</sequence>
<organism evidence="3 4">
    <name type="scientific">Sesamum angolense</name>
    <dbReference type="NCBI Taxonomy" id="2727404"/>
    <lineage>
        <taxon>Eukaryota</taxon>
        <taxon>Viridiplantae</taxon>
        <taxon>Streptophyta</taxon>
        <taxon>Embryophyta</taxon>
        <taxon>Tracheophyta</taxon>
        <taxon>Spermatophyta</taxon>
        <taxon>Magnoliopsida</taxon>
        <taxon>eudicotyledons</taxon>
        <taxon>Gunneridae</taxon>
        <taxon>Pentapetalae</taxon>
        <taxon>asterids</taxon>
        <taxon>lamiids</taxon>
        <taxon>Lamiales</taxon>
        <taxon>Pedaliaceae</taxon>
        <taxon>Sesamum</taxon>
    </lineage>
</organism>
<name>A0AAE1WSQ3_9LAMI</name>
<evidence type="ECO:0000256" key="1">
    <source>
        <dbReference type="SAM" id="MobiDB-lite"/>
    </source>
</evidence>
<dbReference type="Pfam" id="PF05627">
    <property type="entry name" value="AvrRpt-cleavage"/>
    <property type="match status" value="2"/>
</dbReference>
<gene>
    <name evidence="3" type="ORF">Sango_1367400</name>
</gene>
<dbReference type="Proteomes" id="UP001289374">
    <property type="component" value="Unassembled WGS sequence"/>
</dbReference>
<evidence type="ECO:0000259" key="2">
    <source>
        <dbReference type="Pfam" id="PF05627"/>
    </source>
</evidence>
<feature type="compositionally biased region" description="Low complexity" evidence="1">
    <location>
        <begin position="162"/>
        <end position="172"/>
    </location>
</feature>
<proteinExistence type="predicted"/>
<dbReference type="InterPro" id="IPR040387">
    <property type="entry name" value="RIN4/NOI4"/>
</dbReference>
<comment type="caution">
    <text evidence="3">The sequence shown here is derived from an EMBL/GenBank/DDBJ whole genome shotgun (WGS) entry which is preliminary data.</text>
</comment>
<feature type="compositionally biased region" description="Basic and acidic residues" evidence="1">
    <location>
        <begin position="140"/>
        <end position="161"/>
    </location>
</feature>
<accession>A0AAE1WSQ3</accession>
<dbReference type="PANTHER" id="PTHR33159:SF49">
    <property type="entry name" value="RPM1-INTERACTING PROTEIN 4"/>
    <property type="match status" value="1"/>
</dbReference>
<protein>
    <submittedName>
        <fullName evidence="3">RPM1-interacting protein 4</fullName>
    </submittedName>
</protein>